<dbReference type="SUPFAM" id="SSF53098">
    <property type="entry name" value="Ribonuclease H-like"/>
    <property type="match status" value="1"/>
</dbReference>
<feature type="domain" description="YqgF/RNase H-like" evidence="6">
    <location>
        <begin position="3"/>
        <end position="101"/>
    </location>
</feature>
<dbReference type="EC" id="3.1.-.-" evidence="5"/>
<name>A0A917E7E0_9FLAO</name>
<dbReference type="SMART" id="SM00732">
    <property type="entry name" value="YqgFc"/>
    <property type="match status" value="1"/>
</dbReference>
<gene>
    <name evidence="7" type="ORF">GCM10010831_11940</name>
</gene>
<dbReference type="HAMAP" id="MF_00651">
    <property type="entry name" value="Nuclease_YqgF"/>
    <property type="match status" value="1"/>
</dbReference>
<proteinExistence type="inferred from homology"/>
<accession>A0A917E7E0</accession>
<dbReference type="InterPro" id="IPR006641">
    <property type="entry name" value="YqgF/RNaseH-like_dom"/>
</dbReference>
<evidence type="ECO:0000313" key="8">
    <source>
        <dbReference type="Proteomes" id="UP000599688"/>
    </source>
</evidence>
<comment type="function">
    <text evidence="5">Could be a nuclease involved in processing of the 5'-end of pre-16S rRNA.</text>
</comment>
<keyword evidence="4 5" id="KW-0378">Hydrolase</keyword>
<evidence type="ECO:0000259" key="6">
    <source>
        <dbReference type="SMART" id="SM00732"/>
    </source>
</evidence>
<reference evidence="7 8" key="1">
    <citation type="journal article" date="2014" name="Int. J. Syst. Evol. Microbiol.">
        <title>Complete genome sequence of Corynebacterium casei LMG S-19264T (=DSM 44701T), isolated from a smear-ripened cheese.</title>
        <authorList>
            <consortium name="US DOE Joint Genome Institute (JGI-PGF)"/>
            <person name="Walter F."/>
            <person name="Albersmeier A."/>
            <person name="Kalinowski J."/>
            <person name="Ruckert C."/>
        </authorList>
    </citation>
    <scope>NUCLEOTIDE SEQUENCE [LARGE SCALE GENOMIC DNA]</scope>
    <source>
        <strain evidence="7 8">CGMCC 1.12925</strain>
    </source>
</reference>
<dbReference type="AlphaFoldDB" id="A0A917E7E0"/>
<organism evidence="7 8">
    <name type="scientific">Psychroflexus salis</name>
    <dbReference type="NCBI Taxonomy" id="1526574"/>
    <lineage>
        <taxon>Bacteria</taxon>
        <taxon>Pseudomonadati</taxon>
        <taxon>Bacteroidota</taxon>
        <taxon>Flavobacteriia</taxon>
        <taxon>Flavobacteriales</taxon>
        <taxon>Flavobacteriaceae</taxon>
        <taxon>Psychroflexus</taxon>
    </lineage>
</organism>
<dbReference type="PANTHER" id="PTHR33317:SF4">
    <property type="entry name" value="POLYNUCLEOTIDYL TRANSFERASE, RIBONUCLEASE H-LIKE SUPERFAMILY PROTEIN"/>
    <property type="match status" value="1"/>
</dbReference>
<evidence type="ECO:0000256" key="3">
    <source>
        <dbReference type="ARBA" id="ARBA00022722"/>
    </source>
</evidence>
<dbReference type="EMBL" id="BMGL01000006">
    <property type="protein sequence ID" value="GGE12161.1"/>
    <property type="molecule type" value="Genomic_DNA"/>
</dbReference>
<keyword evidence="3 5" id="KW-0540">Nuclease</keyword>
<dbReference type="InterPro" id="IPR037027">
    <property type="entry name" value="YqgF/RNaseH-like_dom_sf"/>
</dbReference>
<keyword evidence="2 5" id="KW-0690">Ribosome biogenesis</keyword>
<dbReference type="CDD" id="cd16964">
    <property type="entry name" value="YqgF"/>
    <property type="match status" value="1"/>
</dbReference>
<dbReference type="GO" id="GO:0016788">
    <property type="term" value="F:hydrolase activity, acting on ester bonds"/>
    <property type="evidence" value="ECO:0007669"/>
    <property type="project" value="UniProtKB-UniRule"/>
</dbReference>
<sequence length="135" mass="15547">MMGRIMAIDFGMKRTGIAVTDELRLIASGLTTVLTKDLMSFLEDYFNKEKVEELVVGQPTHADGIPLPIEKNIQFFIEDFEIKFPEIQVKREDERFTSKMAFQTMIDGGLKRKKRRDKATIDQVSATLILQSYMH</sequence>
<dbReference type="NCBIfam" id="TIGR00250">
    <property type="entry name" value="RNAse_H_YqgF"/>
    <property type="match status" value="1"/>
</dbReference>
<evidence type="ECO:0000313" key="7">
    <source>
        <dbReference type="EMBL" id="GGE12161.1"/>
    </source>
</evidence>
<keyword evidence="8" id="KW-1185">Reference proteome</keyword>
<keyword evidence="1 5" id="KW-0963">Cytoplasm</keyword>
<evidence type="ECO:0000256" key="1">
    <source>
        <dbReference type="ARBA" id="ARBA00022490"/>
    </source>
</evidence>
<dbReference type="InterPro" id="IPR012337">
    <property type="entry name" value="RNaseH-like_sf"/>
</dbReference>
<dbReference type="GO" id="GO:0000967">
    <property type="term" value="P:rRNA 5'-end processing"/>
    <property type="evidence" value="ECO:0007669"/>
    <property type="project" value="UniProtKB-UniRule"/>
</dbReference>
<comment type="caution">
    <text evidence="7">The sequence shown here is derived from an EMBL/GenBank/DDBJ whole genome shotgun (WGS) entry which is preliminary data.</text>
</comment>
<evidence type="ECO:0000256" key="2">
    <source>
        <dbReference type="ARBA" id="ARBA00022517"/>
    </source>
</evidence>
<dbReference type="GO" id="GO:0005829">
    <property type="term" value="C:cytosol"/>
    <property type="evidence" value="ECO:0007669"/>
    <property type="project" value="TreeGrafter"/>
</dbReference>
<comment type="subcellular location">
    <subcellularLocation>
        <location evidence="5">Cytoplasm</location>
    </subcellularLocation>
</comment>
<protein>
    <recommendedName>
        <fullName evidence="5">Putative pre-16S rRNA nuclease</fullName>
        <ecNumber evidence="5">3.1.-.-</ecNumber>
    </recommendedName>
</protein>
<comment type="similarity">
    <text evidence="5">Belongs to the YqgF HJR family.</text>
</comment>
<dbReference type="Proteomes" id="UP000599688">
    <property type="component" value="Unassembled WGS sequence"/>
</dbReference>
<dbReference type="Pfam" id="PF03652">
    <property type="entry name" value="RuvX"/>
    <property type="match status" value="1"/>
</dbReference>
<evidence type="ECO:0000256" key="4">
    <source>
        <dbReference type="ARBA" id="ARBA00022801"/>
    </source>
</evidence>
<dbReference type="GO" id="GO:0004518">
    <property type="term" value="F:nuclease activity"/>
    <property type="evidence" value="ECO:0007669"/>
    <property type="project" value="UniProtKB-KW"/>
</dbReference>
<dbReference type="PANTHER" id="PTHR33317">
    <property type="entry name" value="POLYNUCLEOTIDYL TRANSFERASE, RIBONUCLEASE H-LIKE SUPERFAMILY PROTEIN"/>
    <property type="match status" value="1"/>
</dbReference>
<dbReference type="InterPro" id="IPR005227">
    <property type="entry name" value="YqgF"/>
</dbReference>
<evidence type="ECO:0000256" key="5">
    <source>
        <dbReference type="HAMAP-Rule" id="MF_00651"/>
    </source>
</evidence>
<dbReference type="Gene3D" id="3.30.420.140">
    <property type="entry name" value="YqgF/RNase H-like domain"/>
    <property type="match status" value="1"/>
</dbReference>